<keyword evidence="3" id="KW-1185">Reference proteome</keyword>
<dbReference type="Gene3D" id="3.30.300.30">
    <property type="match status" value="1"/>
</dbReference>
<evidence type="ECO:0000259" key="1">
    <source>
        <dbReference type="Pfam" id="PF00501"/>
    </source>
</evidence>
<sequence length="465" mass="51135">MVVSNIVVEKIMTGLLKNWLAKGPSSQQLISFNHHDIVTGSAFTAQVAALHLQLSQTPAKRWLLACDSSDLFAVGLCAGLLAGKQLILPANTQSGSLSLLTHEFDGVISDMPLCEGKAFFPLKKELANNTLPWPQSEQLGSLLLFTSGSSGQPKAIEKTIAQLDAEVTVLESTFATHLPQCSVIATVSHQHIYGLLFKILWPLAASRPFLSDLVEYPETLTYYTNLFPNLCLISSPAQLSRLPDALEHQPQMRSPSLVFSSGGPLSFQAANDISHCYGKPPIEVYGSTETGGIAYRRQSVENQAWRTFASHQIHQDQQDGALLLKSPYLDTSQWLKCDDKISLTGDGEFQLLGRLDRIVKIEEKRLSLAQMEDLLVAHPFVAEAVLAVLEQPRTLLGAAVVLSPLGQEQLEAEGKLAINNQLKAHLLTQFERVTLPKRWRYPAGLPSDNQGKHLLSHILELFEHD</sequence>
<comment type="caution">
    <text evidence="2">The sequence shown here is derived from an EMBL/GenBank/DDBJ whole genome shotgun (WGS) entry which is preliminary data.</text>
</comment>
<dbReference type="Gene3D" id="3.40.50.12780">
    <property type="entry name" value="N-terminal domain of ligase-like"/>
    <property type="match status" value="1"/>
</dbReference>
<dbReference type="Pfam" id="PF00501">
    <property type="entry name" value="AMP-binding"/>
    <property type="match status" value="1"/>
</dbReference>
<evidence type="ECO:0000313" key="2">
    <source>
        <dbReference type="EMBL" id="GIU38225.1"/>
    </source>
</evidence>
<dbReference type="PANTHER" id="PTHR45398">
    <property type="match status" value="1"/>
</dbReference>
<accession>A0ABQ4NWN2</accession>
<feature type="domain" description="AMP-dependent synthetase/ligase" evidence="1">
    <location>
        <begin position="133"/>
        <end position="296"/>
    </location>
</feature>
<proteinExistence type="predicted"/>
<dbReference type="PANTHER" id="PTHR45398:SF1">
    <property type="entry name" value="ENZYME, PUTATIVE (JCVI)-RELATED"/>
    <property type="match status" value="1"/>
</dbReference>
<dbReference type="PROSITE" id="PS00455">
    <property type="entry name" value="AMP_BINDING"/>
    <property type="match status" value="1"/>
</dbReference>
<evidence type="ECO:0000313" key="3">
    <source>
        <dbReference type="Proteomes" id="UP000773469"/>
    </source>
</evidence>
<dbReference type="InterPro" id="IPR045851">
    <property type="entry name" value="AMP-bd_C_sf"/>
</dbReference>
<dbReference type="InterPro" id="IPR042099">
    <property type="entry name" value="ANL_N_sf"/>
</dbReference>
<reference evidence="2 3" key="1">
    <citation type="submission" date="2021-05" db="EMBL/GenBank/DDBJ databases">
        <title>Molecular characterization for Shewanella algae harboring chromosomal blaOXA-55-like strains isolated from clinical and environment sample.</title>
        <authorList>
            <person name="Ohama Y."/>
            <person name="Aoki K."/>
            <person name="Harada S."/>
            <person name="Moriya K."/>
            <person name="Ishii Y."/>
            <person name="Tateda K."/>
        </authorList>
    </citation>
    <scope>NUCLEOTIDE SEQUENCE [LARGE SCALE GENOMIC DNA]</scope>
    <source>
        <strain evidence="2 3">MBTL60-118</strain>
    </source>
</reference>
<organism evidence="2 3">
    <name type="scientific">Shewanella colwelliana</name>
    <name type="common">Alteromonas colwelliana</name>
    <dbReference type="NCBI Taxonomy" id="23"/>
    <lineage>
        <taxon>Bacteria</taxon>
        <taxon>Pseudomonadati</taxon>
        <taxon>Pseudomonadota</taxon>
        <taxon>Gammaproteobacteria</taxon>
        <taxon>Alteromonadales</taxon>
        <taxon>Shewanellaceae</taxon>
        <taxon>Shewanella</taxon>
    </lineage>
</organism>
<protein>
    <submittedName>
        <fullName evidence="2">Aconitate hydratase</fullName>
    </submittedName>
</protein>
<dbReference type="InterPro" id="IPR020845">
    <property type="entry name" value="AMP-binding_CS"/>
</dbReference>
<dbReference type="InterPro" id="IPR000873">
    <property type="entry name" value="AMP-dep_synth/lig_dom"/>
</dbReference>
<name>A0ABQ4NWN2_SHECO</name>
<dbReference type="EMBL" id="BPEU01000006">
    <property type="protein sequence ID" value="GIU38225.1"/>
    <property type="molecule type" value="Genomic_DNA"/>
</dbReference>
<gene>
    <name evidence="2" type="ORF">TUM3794_10290</name>
</gene>
<dbReference type="Proteomes" id="UP000773469">
    <property type="component" value="Unassembled WGS sequence"/>
</dbReference>
<dbReference type="SUPFAM" id="SSF56801">
    <property type="entry name" value="Acetyl-CoA synthetase-like"/>
    <property type="match status" value="1"/>
</dbReference>